<gene>
    <name evidence="1" type="ORF">C8N29_103106</name>
</gene>
<dbReference type="Proteomes" id="UP000244223">
    <property type="component" value="Unassembled WGS sequence"/>
</dbReference>
<keyword evidence="2" id="KW-1185">Reference proteome</keyword>
<evidence type="ECO:0000313" key="2">
    <source>
        <dbReference type="Proteomes" id="UP000244223"/>
    </source>
</evidence>
<dbReference type="EMBL" id="QAON01000003">
    <property type="protein sequence ID" value="PTQ90353.1"/>
    <property type="molecule type" value="Genomic_DNA"/>
</dbReference>
<sequence length="92" mass="10378">MGTSINSFVGVKNSRHLPTMSQVMTYLIKEASAPDAIYRHQAAMKIIQLEMQLKYAQQQIAVLTQQQKTLVESIETIMTYQSLTASLTDSKR</sequence>
<accession>A0A2T5J1X5</accession>
<proteinExistence type="predicted"/>
<dbReference type="AlphaFoldDB" id="A0A2T5J1X5"/>
<organism evidence="1 2">
    <name type="scientific">Agitococcus lubricus</name>
    <dbReference type="NCBI Taxonomy" id="1077255"/>
    <lineage>
        <taxon>Bacteria</taxon>
        <taxon>Pseudomonadati</taxon>
        <taxon>Pseudomonadota</taxon>
        <taxon>Gammaproteobacteria</taxon>
        <taxon>Moraxellales</taxon>
        <taxon>Moraxellaceae</taxon>
        <taxon>Agitococcus</taxon>
    </lineage>
</organism>
<comment type="caution">
    <text evidence="1">The sequence shown here is derived from an EMBL/GenBank/DDBJ whole genome shotgun (WGS) entry which is preliminary data.</text>
</comment>
<reference evidence="1 2" key="1">
    <citation type="submission" date="2018-04" db="EMBL/GenBank/DDBJ databases">
        <title>Genomic Encyclopedia of Archaeal and Bacterial Type Strains, Phase II (KMG-II): from individual species to whole genera.</title>
        <authorList>
            <person name="Goeker M."/>
        </authorList>
    </citation>
    <scope>NUCLEOTIDE SEQUENCE [LARGE SCALE GENOMIC DNA]</scope>
    <source>
        <strain evidence="1 2">DSM 5822</strain>
    </source>
</reference>
<protein>
    <submittedName>
        <fullName evidence="1">Uncharacterized protein</fullName>
    </submittedName>
</protein>
<evidence type="ECO:0000313" key="1">
    <source>
        <dbReference type="EMBL" id="PTQ90353.1"/>
    </source>
</evidence>
<name>A0A2T5J1X5_9GAMM</name>